<sequence length="384" mass="41937">MGKIKAGPGVNNATESCLLALGRWSKPRYEAGRMMNLFRAGAAKLSGHLLLLLLGLAVGGCAASSHQRVSHGTLRTLQSRAVEASRLGVNLRDGELDVQVDHTHGGRPTVTVPMKWHHGLPAMDGQINGRPVLLIMDTGSQGCLVLDADTAVRAKVDTLRHSPDRFRLEGAFGSEPAIVGRAREVKVGAWNIQGLPCLIRTHRSLTGGGFFREQITLNIWGMALLHQACTYLTLDHKRDQITFGFDGSYQPQRGNEVWKVPLRFRHGLPYVQIGNGQAKWEALLDSGANSPLEITQEVAQRGNLLASARTLPGQRFGVGVADGDALDTLQRVVVPKLFGLGLTMRDVPAFIVRDEPKVGSGLLAHYRATIDFRRNLLWLEVPRQ</sequence>
<dbReference type="Proteomes" id="UP000253426">
    <property type="component" value="Unassembled WGS sequence"/>
</dbReference>
<keyword evidence="1" id="KW-0645">Protease</keyword>
<comment type="caution">
    <text evidence="1">The sequence shown here is derived from an EMBL/GenBank/DDBJ whole genome shotgun (WGS) entry which is preliminary data.</text>
</comment>
<dbReference type="OrthoDB" id="189502at2"/>
<reference evidence="1 2" key="1">
    <citation type="submission" date="2018-06" db="EMBL/GenBank/DDBJ databases">
        <title>Genomic Encyclopedia of Type Strains, Phase IV (KMG-IV): sequencing the most valuable type-strain genomes for metagenomic binning, comparative biology and taxonomic classification.</title>
        <authorList>
            <person name="Goeker M."/>
        </authorList>
    </citation>
    <scope>NUCLEOTIDE SEQUENCE [LARGE SCALE GENOMIC DNA]</scope>
    <source>
        <strain evidence="1 2">DSM 25532</strain>
    </source>
</reference>
<evidence type="ECO:0000313" key="2">
    <source>
        <dbReference type="Proteomes" id="UP000253426"/>
    </source>
</evidence>
<proteinExistence type="predicted"/>
<name>A0A366HMV1_9BACT</name>
<evidence type="ECO:0000313" key="1">
    <source>
        <dbReference type="EMBL" id="RBP44488.1"/>
    </source>
</evidence>
<organism evidence="1 2">
    <name type="scientific">Roseimicrobium gellanilyticum</name>
    <dbReference type="NCBI Taxonomy" id="748857"/>
    <lineage>
        <taxon>Bacteria</taxon>
        <taxon>Pseudomonadati</taxon>
        <taxon>Verrucomicrobiota</taxon>
        <taxon>Verrucomicrobiia</taxon>
        <taxon>Verrucomicrobiales</taxon>
        <taxon>Verrucomicrobiaceae</taxon>
        <taxon>Roseimicrobium</taxon>
    </lineage>
</organism>
<keyword evidence="1" id="KW-0378">Hydrolase</keyword>
<dbReference type="GO" id="GO:0008233">
    <property type="term" value="F:peptidase activity"/>
    <property type="evidence" value="ECO:0007669"/>
    <property type="project" value="UniProtKB-KW"/>
</dbReference>
<accession>A0A366HMV1</accession>
<keyword evidence="2" id="KW-1185">Reference proteome</keyword>
<dbReference type="Gene3D" id="2.40.70.10">
    <property type="entry name" value="Acid Proteases"/>
    <property type="match status" value="1"/>
</dbReference>
<gene>
    <name evidence="1" type="ORF">DES53_104309</name>
</gene>
<dbReference type="EMBL" id="QNRR01000004">
    <property type="protein sequence ID" value="RBP44488.1"/>
    <property type="molecule type" value="Genomic_DNA"/>
</dbReference>
<dbReference type="AlphaFoldDB" id="A0A366HMV1"/>
<dbReference type="Pfam" id="PF13650">
    <property type="entry name" value="Asp_protease_2"/>
    <property type="match status" value="1"/>
</dbReference>
<dbReference type="GO" id="GO:0006508">
    <property type="term" value="P:proteolysis"/>
    <property type="evidence" value="ECO:0007669"/>
    <property type="project" value="UniProtKB-KW"/>
</dbReference>
<dbReference type="InterPro" id="IPR021109">
    <property type="entry name" value="Peptidase_aspartic_dom_sf"/>
</dbReference>
<protein>
    <submittedName>
        <fullName evidence="1">Aspartyl protease</fullName>
    </submittedName>
</protein>